<dbReference type="Gene3D" id="3.30.750.24">
    <property type="entry name" value="STAS domain"/>
    <property type="match status" value="1"/>
</dbReference>
<dbReference type="EMBL" id="FRBI01000010">
    <property type="protein sequence ID" value="SHM36834.1"/>
    <property type="molecule type" value="Genomic_DNA"/>
</dbReference>
<dbReference type="PANTHER" id="PTHR33495:SF2">
    <property type="entry name" value="ANTI-SIGMA FACTOR ANTAGONIST TM_1081-RELATED"/>
    <property type="match status" value="1"/>
</dbReference>
<accession>A0A1M7I7W6</accession>
<sequence>MTTGMTLSSGQTATGPLLSVAGDLDHRSAGVFRAAVNALALLPGQLLTVDLSALAFCDSSGITALISGRNNARAAGADVALVRVPPSTVRILRILGLDQVFRVDPAPAPGSAPDPDPV</sequence>
<evidence type="ECO:0000259" key="1">
    <source>
        <dbReference type="PROSITE" id="PS50801"/>
    </source>
</evidence>
<protein>
    <submittedName>
        <fullName evidence="2">Anti-anti-sigma factor</fullName>
    </submittedName>
</protein>
<dbReference type="Proteomes" id="UP000184111">
    <property type="component" value="Unassembled WGS sequence"/>
</dbReference>
<dbReference type="CDD" id="cd07043">
    <property type="entry name" value="STAS_anti-anti-sigma_factors"/>
    <property type="match status" value="1"/>
</dbReference>
<feature type="domain" description="STAS" evidence="1">
    <location>
        <begin position="17"/>
        <end position="118"/>
    </location>
</feature>
<dbReference type="InterPro" id="IPR058548">
    <property type="entry name" value="MlaB-like_STAS"/>
</dbReference>
<reference evidence="2 3" key="1">
    <citation type="submission" date="2016-11" db="EMBL/GenBank/DDBJ databases">
        <authorList>
            <person name="Jaros S."/>
            <person name="Januszkiewicz K."/>
            <person name="Wedrychowicz H."/>
        </authorList>
    </citation>
    <scope>NUCLEOTIDE SEQUENCE [LARGE SCALE GENOMIC DNA]</scope>
    <source>
        <strain evidence="2 3">CGMCC 4.2025</strain>
    </source>
</reference>
<dbReference type="PANTHER" id="PTHR33495">
    <property type="entry name" value="ANTI-SIGMA FACTOR ANTAGONIST TM_1081-RELATED-RELATED"/>
    <property type="match status" value="1"/>
</dbReference>
<dbReference type="STRING" id="310782.SAMN05216499_110175"/>
<organism evidence="2 3">
    <name type="scientific">Actinacidiphila paucisporea</name>
    <dbReference type="NCBI Taxonomy" id="310782"/>
    <lineage>
        <taxon>Bacteria</taxon>
        <taxon>Bacillati</taxon>
        <taxon>Actinomycetota</taxon>
        <taxon>Actinomycetes</taxon>
        <taxon>Kitasatosporales</taxon>
        <taxon>Streptomycetaceae</taxon>
        <taxon>Actinacidiphila</taxon>
    </lineage>
</organism>
<dbReference type="InterPro" id="IPR036513">
    <property type="entry name" value="STAS_dom_sf"/>
</dbReference>
<dbReference type="PROSITE" id="PS50801">
    <property type="entry name" value="STAS"/>
    <property type="match status" value="1"/>
</dbReference>
<proteinExistence type="predicted"/>
<dbReference type="Pfam" id="PF13466">
    <property type="entry name" value="STAS_2"/>
    <property type="match status" value="1"/>
</dbReference>
<gene>
    <name evidence="2" type="ORF">SAMN05216499_110175</name>
</gene>
<dbReference type="GO" id="GO:0043856">
    <property type="term" value="F:anti-sigma factor antagonist activity"/>
    <property type="evidence" value="ECO:0007669"/>
    <property type="project" value="TreeGrafter"/>
</dbReference>
<name>A0A1M7I7W6_9ACTN</name>
<dbReference type="SUPFAM" id="SSF52091">
    <property type="entry name" value="SpoIIaa-like"/>
    <property type="match status" value="1"/>
</dbReference>
<keyword evidence="3" id="KW-1185">Reference proteome</keyword>
<dbReference type="OrthoDB" id="3481860at2"/>
<evidence type="ECO:0000313" key="3">
    <source>
        <dbReference type="Proteomes" id="UP000184111"/>
    </source>
</evidence>
<evidence type="ECO:0000313" key="2">
    <source>
        <dbReference type="EMBL" id="SHM36834.1"/>
    </source>
</evidence>
<dbReference type="AlphaFoldDB" id="A0A1M7I7W6"/>
<dbReference type="InterPro" id="IPR002645">
    <property type="entry name" value="STAS_dom"/>
</dbReference>